<dbReference type="PANTHER" id="PTHR10250:SF26">
    <property type="entry name" value="GLUTATHIONE S-TRANSFERASE 3, MITOCHONDRIAL"/>
    <property type="match status" value="1"/>
</dbReference>
<keyword evidence="2 5" id="KW-0812">Transmembrane</keyword>
<feature type="transmembrane region" description="Helical" evidence="5">
    <location>
        <begin position="124"/>
        <end position="146"/>
    </location>
</feature>
<feature type="transmembrane region" description="Helical" evidence="5">
    <location>
        <begin position="12"/>
        <end position="28"/>
    </location>
</feature>
<evidence type="ECO:0000256" key="5">
    <source>
        <dbReference type="SAM" id="Phobius"/>
    </source>
</evidence>
<comment type="subcellular location">
    <subcellularLocation>
        <location evidence="1">Membrane</location>
        <topology evidence="1">Multi-pass membrane protein</topology>
    </subcellularLocation>
</comment>
<accession>A0A5K1JSU8</accession>
<dbReference type="InterPro" id="IPR023352">
    <property type="entry name" value="MAPEG-like_dom_sf"/>
</dbReference>
<dbReference type="GO" id="GO:0004602">
    <property type="term" value="F:glutathione peroxidase activity"/>
    <property type="evidence" value="ECO:0007669"/>
    <property type="project" value="TreeGrafter"/>
</dbReference>
<dbReference type="EMBL" id="LR724167">
    <property type="protein sequence ID" value="VWO94709.1"/>
    <property type="molecule type" value="Genomic_DNA"/>
</dbReference>
<dbReference type="GO" id="GO:0005783">
    <property type="term" value="C:endoplasmic reticulum"/>
    <property type="evidence" value="ECO:0007669"/>
    <property type="project" value="TreeGrafter"/>
</dbReference>
<evidence type="ECO:0000256" key="1">
    <source>
        <dbReference type="ARBA" id="ARBA00004141"/>
    </source>
</evidence>
<dbReference type="GO" id="GO:0005635">
    <property type="term" value="C:nuclear envelope"/>
    <property type="evidence" value="ECO:0007669"/>
    <property type="project" value="TreeGrafter"/>
</dbReference>
<dbReference type="PANTHER" id="PTHR10250">
    <property type="entry name" value="MICROSOMAL GLUTATHIONE S-TRANSFERASE"/>
    <property type="match status" value="1"/>
</dbReference>
<dbReference type="GO" id="GO:0004364">
    <property type="term" value="F:glutathione transferase activity"/>
    <property type="evidence" value="ECO:0007669"/>
    <property type="project" value="TreeGrafter"/>
</dbReference>
<reference evidence="6" key="1">
    <citation type="submission" date="2019-10" db="EMBL/GenBank/DDBJ databases">
        <authorList>
            <person name="Nor Muhammad N."/>
        </authorList>
    </citation>
    <scope>NUCLEOTIDE SEQUENCE</scope>
</reference>
<dbReference type="Gene3D" id="1.20.120.550">
    <property type="entry name" value="Membrane associated eicosanoid/glutathione metabolism-like domain"/>
    <property type="match status" value="1"/>
</dbReference>
<evidence type="ECO:0000256" key="3">
    <source>
        <dbReference type="ARBA" id="ARBA00022989"/>
    </source>
</evidence>
<dbReference type="Pfam" id="PF01124">
    <property type="entry name" value="MAPEG"/>
    <property type="match status" value="1"/>
</dbReference>
<dbReference type="GO" id="GO:0016020">
    <property type="term" value="C:membrane"/>
    <property type="evidence" value="ECO:0007669"/>
    <property type="project" value="UniProtKB-SubCell"/>
</dbReference>
<evidence type="ECO:0000313" key="6">
    <source>
        <dbReference type="EMBL" id="VWO94709.1"/>
    </source>
</evidence>
<evidence type="ECO:0000256" key="2">
    <source>
        <dbReference type="ARBA" id="ARBA00022692"/>
    </source>
</evidence>
<proteinExistence type="predicted"/>
<evidence type="ECO:0000256" key="4">
    <source>
        <dbReference type="ARBA" id="ARBA00023136"/>
    </source>
</evidence>
<organism evidence="6">
    <name type="scientific">Ganoderma boninense</name>
    <dbReference type="NCBI Taxonomy" id="34458"/>
    <lineage>
        <taxon>Eukaryota</taxon>
        <taxon>Fungi</taxon>
        <taxon>Dikarya</taxon>
        <taxon>Basidiomycota</taxon>
        <taxon>Agaricomycotina</taxon>
        <taxon>Agaricomycetes</taxon>
        <taxon>Polyporales</taxon>
        <taxon>Polyporaceae</taxon>
        <taxon>Ganoderma</taxon>
    </lineage>
</organism>
<keyword evidence="3 5" id="KW-1133">Transmembrane helix</keyword>
<name>A0A5K1JSU8_9APHY</name>
<sequence>MSIVLPKEYAYPAAAAVSTFWLLLYQTARVSMARRASKVDYPQVYAEKAEAAENPAAFKFNCTQRAHQNTLESLPVILASTLITGVKYPRFAASLCGVWTACRVVYTIGYSTGNPKKRNLFGNFFVINLATLGLLVGSTATVVSLIRSL</sequence>
<protein>
    <submittedName>
        <fullName evidence="6">Calcium dependent mitochondrial carrier protein</fullName>
    </submittedName>
</protein>
<dbReference type="AlphaFoldDB" id="A0A5K1JSU8"/>
<dbReference type="InterPro" id="IPR001129">
    <property type="entry name" value="Membr-assoc_MAPEG"/>
</dbReference>
<gene>
    <name evidence="6" type="primary">G4NCI6</name>
</gene>
<dbReference type="SUPFAM" id="SSF161084">
    <property type="entry name" value="MAPEG domain-like"/>
    <property type="match status" value="1"/>
</dbReference>
<keyword evidence="4 5" id="KW-0472">Membrane</keyword>
<dbReference type="InterPro" id="IPR050997">
    <property type="entry name" value="MAPEG"/>
</dbReference>